<feature type="transmembrane region" description="Helical" evidence="1">
    <location>
        <begin position="76"/>
        <end position="95"/>
    </location>
</feature>
<keyword evidence="1" id="KW-0812">Transmembrane</keyword>
<gene>
    <name evidence="2" type="ORF">FNM00_18380</name>
</gene>
<keyword evidence="3" id="KW-1185">Reference proteome</keyword>
<accession>A0A554RG34</accession>
<reference evidence="2 3" key="1">
    <citation type="submission" date="2019-07" db="EMBL/GenBank/DDBJ databases">
        <authorList>
            <person name="Zhao L.H."/>
        </authorList>
    </citation>
    <scope>NUCLEOTIDE SEQUENCE [LARGE SCALE GENOMIC DNA]</scope>
    <source>
        <strain evidence="2 3">Co35</strain>
    </source>
</reference>
<evidence type="ECO:0000313" key="3">
    <source>
        <dbReference type="Proteomes" id="UP000316988"/>
    </source>
</evidence>
<keyword evidence="1" id="KW-1133">Transmembrane helix</keyword>
<sequence length="126" mass="13089">MTIAATGVALVMLAALALLQVLAAAGRPVGRFLWSGEYRILPRRLRLASAASVLVYVAIAVVLLSRGRALPGGESAAVVILTWVVVVFFVLSVPLNAISRSPAERWTMAPASALLAASAIILGLDV</sequence>
<dbReference type="EMBL" id="VLNT01000033">
    <property type="protein sequence ID" value="TSD53041.1"/>
    <property type="molecule type" value="Genomic_DNA"/>
</dbReference>
<protein>
    <submittedName>
        <fullName evidence="2">Uncharacterized protein</fullName>
    </submittedName>
</protein>
<organism evidence="2 3">
    <name type="scientific">Aeromicrobium piscarium</name>
    <dbReference type="NCBI Taxonomy" id="2590901"/>
    <lineage>
        <taxon>Bacteria</taxon>
        <taxon>Bacillati</taxon>
        <taxon>Actinomycetota</taxon>
        <taxon>Actinomycetes</taxon>
        <taxon>Propionibacteriales</taxon>
        <taxon>Nocardioidaceae</taxon>
        <taxon>Aeromicrobium</taxon>
    </lineage>
</organism>
<comment type="caution">
    <text evidence="2">The sequence shown here is derived from an EMBL/GenBank/DDBJ whole genome shotgun (WGS) entry which is preliminary data.</text>
</comment>
<dbReference type="Proteomes" id="UP000316988">
    <property type="component" value="Unassembled WGS sequence"/>
</dbReference>
<evidence type="ECO:0000256" key="1">
    <source>
        <dbReference type="SAM" id="Phobius"/>
    </source>
</evidence>
<dbReference type="RefSeq" id="WP_143914988.1">
    <property type="nucleotide sequence ID" value="NZ_VLNT01000033.1"/>
</dbReference>
<name>A0A554RG34_9ACTN</name>
<proteinExistence type="predicted"/>
<feature type="transmembrane region" description="Helical" evidence="1">
    <location>
        <begin position="47"/>
        <end position="64"/>
    </location>
</feature>
<evidence type="ECO:0000313" key="2">
    <source>
        <dbReference type="EMBL" id="TSD53041.1"/>
    </source>
</evidence>
<dbReference type="AlphaFoldDB" id="A0A554RG34"/>
<keyword evidence="1" id="KW-0472">Membrane</keyword>